<protein>
    <submittedName>
        <fullName evidence="1">Uncharacterized protein</fullName>
    </submittedName>
</protein>
<proteinExistence type="predicted"/>
<organism evidence="1 2">
    <name type="scientific">Trinickia dinghuensis</name>
    <dbReference type="NCBI Taxonomy" id="2291023"/>
    <lineage>
        <taxon>Bacteria</taxon>
        <taxon>Pseudomonadati</taxon>
        <taxon>Pseudomonadota</taxon>
        <taxon>Betaproteobacteria</taxon>
        <taxon>Burkholderiales</taxon>
        <taxon>Burkholderiaceae</taxon>
        <taxon>Trinickia</taxon>
    </lineage>
</organism>
<evidence type="ECO:0000313" key="2">
    <source>
        <dbReference type="Proteomes" id="UP000256838"/>
    </source>
</evidence>
<reference evidence="1 2" key="1">
    <citation type="submission" date="2018-08" db="EMBL/GenBank/DDBJ databases">
        <title>Paraburkholderia sp. DHOM06 isolated from forest soil.</title>
        <authorList>
            <person name="Gao Z.-H."/>
            <person name="Qiu L.-H."/>
        </authorList>
    </citation>
    <scope>NUCLEOTIDE SEQUENCE [LARGE SCALE GENOMIC DNA]</scope>
    <source>
        <strain evidence="1 2">DHOM06</strain>
    </source>
</reference>
<name>A0A3D8K172_9BURK</name>
<dbReference type="AlphaFoldDB" id="A0A3D8K172"/>
<evidence type="ECO:0000313" key="1">
    <source>
        <dbReference type="EMBL" id="RDU99183.1"/>
    </source>
</evidence>
<sequence>MTLDELRDALERDQLGTSSAQLVDASAIRSKLARQLREVATSHQRGLRLRLPQNMMPVLP</sequence>
<accession>A0A3D8K172</accession>
<keyword evidence="2" id="KW-1185">Reference proteome</keyword>
<dbReference type="EMBL" id="QRGA01000005">
    <property type="protein sequence ID" value="RDU99183.1"/>
    <property type="molecule type" value="Genomic_DNA"/>
</dbReference>
<comment type="caution">
    <text evidence="1">The sequence shown here is derived from an EMBL/GenBank/DDBJ whole genome shotgun (WGS) entry which is preliminary data.</text>
</comment>
<gene>
    <name evidence="1" type="ORF">DWV00_08640</name>
</gene>
<dbReference type="Proteomes" id="UP000256838">
    <property type="component" value="Unassembled WGS sequence"/>
</dbReference>
<dbReference type="RefSeq" id="WP_115533155.1">
    <property type="nucleotide sequence ID" value="NZ_QRGA01000005.1"/>
</dbReference>